<dbReference type="PANTHER" id="PTHR13683">
    <property type="entry name" value="ASPARTYL PROTEASES"/>
    <property type="match status" value="1"/>
</dbReference>
<dbReference type="InterPro" id="IPR021109">
    <property type="entry name" value="Peptidase_aspartic_dom_sf"/>
</dbReference>
<keyword evidence="6" id="KW-1133">Transmembrane helix</keyword>
<dbReference type="GO" id="GO:0004190">
    <property type="term" value="F:aspartic-type endopeptidase activity"/>
    <property type="evidence" value="ECO:0007669"/>
    <property type="project" value="InterPro"/>
</dbReference>
<reference evidence="8 9" key="1">
    <citation type="journal article" date="2020" name="Mol. Biol. Evol.">
        <title>Distinct Expression and Methylation Patterns for Genes with Different Fates following a Single Whole-Genome Duplication in Flowering Plants.</title>
        <authorList>
            <person name="Shi T."/>
            <person name="Rahmani R.S."/>
            <person name="Gugger P.F."/>
            <person name="Wang M."/>
            <person name="Li H."/>
            <person name="Zhang Y."/>
            <person name="Li Z."/>
            <person name="Wang Q."/>
            <person name="Van de Peer Y."/>
            <person name="Marchal K."/>
            <person name="Chen J."/>
        </authorList>
    </citation>
    <scope>NUCLEOTIDE SEQUENCE [LARGE SCALE GENOMIC DNA]</scope>
    <source>
        <tissue evidence="8">Leaf</tissue>
    </source>
</reference>
<evidence type="ECO:0000256" key="1">
    <source>
        <dbReference type="ARBA" id="ARBA00007447"/>
    </source>
</evidence>
<evidence type="ECO:0000259" key="7">
    <source>
        <dbReference type="PROSITE" id="PS51767"/>
    </source>
</evidence>
<dbReference type="InterPro" id="IPR001969">
    <property type="entry name" value="Aspartic_peptidase_AS"/>
</dbReference>
<evidence type="ECO:0000256" key="5">
    <source>
        <dbReference type="PIRSR" id="PIRSR601461-1"/>
    </source>
</evidence>
<dbReference type="InterPro" id="IPR032861">
    <property type="entry name" value="TAXi_N"/>
</dbReference>
<feature type="domain" description="Peptidase A1" evidence="7">
    <location>
        <begin position="158"/>
        <end position="490"/>
    </location>
</feature>
<keyword evidence="3" id="KW-0732">Signal</keyword>
<sequence length="506" mass="53867">MADGGPGFCFFWAVFFAYFFCVALSRSLIEIPKTTVLDVSASLQKTHNVLSFNPEAFQTLHPKEQTTTEPSLASLVLSIHPRHTLHKPTHTDYKTLTLARLKRDAARVRSLNTKVDLAVKGIKKSDLKPLLMENAVQPSSKDLEGPVISGMSQGSGEYFSRLGIGVPAKQLYMVIDTGSDVNWVQCAPCTDCYDQADPIYEPSSSSSYSPLSCDSEQCKSLDVSACRNGSCLYQVSYGDGSYTVGDFVTETITFGNSGAVNNIALGCGHDNEGLFIGAAGLIGLGGGSLSFPSQIKASSLSYCLVDRDSSSSSTLEFDAPEPSDAVTAPLLRNTQLDTFYYVGLTGISVGGELLSIPPSLFAVDESGNGGVIVDSGTAVTRLKTEAYNSLRDAFVKGTGDLPSTSGVALFDTCYDLSSKTSVEVPTVTFHFPGGKSLPLPAKNYLVPVDSQGTFCFAFAPTSSALSIIGNIQQQGTRVSVDFQKSVVGFSPMIWQHGAMALANWFG</sequence>
<comment type="similarity">
    <text evidence="1">Belongs to the peptidase A1 family.</text>
</comment>
<dbReference type="GO" id="GO:0006508">
    <property type="term" value="P:proteolysis"/>
    <property type="evidence" value="ECO:0007669"/>
    <property type="project" value="UniProtKB-KW"/>
</dbReference>
<keyword evidence="4" id="KW-0378">Hydrolase</keyword>
<proteinExistence type="inferred from homology"/>
<keyword evidence="9" id="KW-1185">Reference proteome</keyword>
<dbReference type="FunFam" id="2.40.70.10:FF:000010">
    <property type="entry name" value="Aspartyl protease family protein 2"/>
    <property type="match status" value="1"/>
</dbReference>
<dbReference type="PROSITE" id="PS00141">
    <property type="entry name" value="ASP_PROTEASE"/>
    <property type="match status" value="1"/>
</dbReference>
<dbReference type="PANTHER" id="PTHR13683:SF775">
    <property type="entry name" value="EUKARYOTIC ASPARTYL PROTEASE FAMILY PROTEIN"/>
    <property type="match status" value="1"/>
</dbReference>
<feature type="transmembrane region" description="Helical" evidence="6">
    <location>
        <begin position="7"/>
        <end position="29"/>
    </location>
</feature>
<dbReference type="InterPro" id="IPR001461">
    <property type="entry name" value="Aspartic_peptidase_A1"/>
</dbReference>
<protein>
    <recommendedName>
        <fullName evidence="7">Peptidase A1 domain-containing protein</fullName>
    </recommendedName>
</protein>
<dbReference type="PROSITE" id="PS51767">
    <property type="entry name" value="PEPTIDASE_A1"/>
    <property type="match status" value="1"/>
</dbReference>
<dbReference type="EMBL" id="DUZY01000003">
    <property type="protein sequence ID" value="DAD31725.1"/>
    <property type="molecule type" value="Genomic_DNA"/>
</dbReference>
<feature type="active site" evidence="5">
    <location>
        <position position="374"/>
    </location>
</feature>
<evidence type="ECO:0000256" key="6">
    <source>
        <dbReference type="SAM" id="Phobius"/>
    </source>
</evidence>
<gene>
    <name evidence="8" type="ORF">HUJ06_010576</name>
</gene>
<comment type="caution">
    <text evidence="8">The sequence shown here is derived from an EMBL/GenBank/DDBJ whole genome shotgun (WGS) entry which is preliminary data.</text>
</comment>
<dbReference type="AlphaFoldDB" id="A0A822YL64"/>
<dbReference type="FunFam" id="2.40.70.10:FF:000019">
    <property type="entry name" value="aspartyl protease family protein 2"/>
    <property type="match status" value="1"/>
</dbReference>
<dbReference type="InterPro" id="IPR033121">
    <property type="entry name" value="PEPTIDASE_A1"/>
</dbReference>
<evidence type="ECO:0000313" key="8">
    <source>
        <dbReference type="EMBL" id="DAD31725.1"/>
    </source>
</evidence>
<evidence type="ECO:0000256" key="2">
    <source>
        <dbReference type="ARBA" id="ARBA00022670"/>
    </source>
</evidence>
<dbReference type="InterPro" id="IPR033873">
    <property type="entry name" value="CND41-like"/>
</dbReference>
<keyword evidence="2" id="KW-0645">Protease</keyword>
<evidence type="ECO:0000256" key="4">
    <source>
        <dbReference type="ARBA" id="ARBA00022801"/>
    </source>
</evidence>
<name>A0A822YL64_NELNU</name>
<feature type="active site" evidence="5">
    <location>
        <position position="176"/>
    </location>
</feature>
<dbReference type="Pfam" id="PF14543">
    <property type="entry name" value="TAXi_N"/>
    <property type="match status" value="1"/>
</dbReference>
<organism evidence="8 9">
    <name type="scientific">Nelumbo nucifera</name>
    <name type="common">Sacred lotus</name>
    <dbReference type="NCBI Taxonomy" id="4432"/>
    <lineage>
        <taxon>Eukaryota</taxon>
        <taxon>Viridiplantae</taxon>
        <taxon>Streptophyta</taxon>
        <taxon>Embryophyta</taxon>
        <taxon>Tracheophyta</taxon>
        <taxon>Spermatophyta</taxon>
        <taxon>Magnoliopsida</taxon>
        <taxon>Proteales</taxon>
        <taxon>Nelumbonaceae</taxon>
        <taxon>Nelumbo</taxon>
    </lineage>
</organism>
<evidence type="ECO:0000313" key="9">
    <source>
        <dbReference type="Proteomes" id="UP000607653"/>
    </source>
</evidence>
<dbReference type="Gene3D" id="2.40.70.10">
    <property type="entry name" value="Acid Proteases"/>
    <property type="match status" value="2"/>
</dbReference>
<dbReference type="InterPro" id="IPR032799">
    <property type="entry name" value="TAXi_C"/>
</dbReference>
<accession>A0A822YL64</accession>
<evidence type="ECO:0000256" key="3">
    <source>
        <dbReference type="ARBA" id="ARBA00022729"/>
    </source>
</evidence>
<keyword evidence="6" id="KW-0472">Membrane</keyword>
<dbReference type="CDD" id="cd05472">
    <property type="entry name" value="cnd41_like"/>
    <property type="match status" value="1"/>
</dbReference>
<dbReference type="Proteomes" id="UP000607653">
    <property type="component" value="Unassembled WGS sequence"/>
</dbReference>
<dbReference type="Pfam" id="PF14541">
    <property type="entry name" value="TAXi_C"/>
    <property type="match status" value="1"/>
</dbReference>
<dbReference type="SUPFAM" id="SSF50630">
    <property type="entry name" value="Acid proteases"/>
    <property type="match status" value="1"/>
</dbReference>
<keyword evidence="6" id="KW-0812">Transmembrane</keyword>